<name>L5KC89_PTEAL</name>
<keyword evidence="2" id="KW-1185">Reference proteome</keyword>
<evidence type="ECO:0000313" key="2">
    <source>
        <dbReference type="Proteomes" id="UP000010552"/>
    </source>
</evidence>
<dbReference type="InParanoid" id="L5KC89"/>
<organism evidence="1 2">
    <name type="scientific">Pteropus alecto</name>
    <name type="common">Black flying fox</name>
    <dbReference type="NCBI Taxonomy" id="9402"/>
    <lineage>
        <taxon>Eukaryota</taxon>
        <taxon>Metazoa</taxon>
        <taxon>Chordata</taxon>
        <taxon>Craniata</taxon>
        <taxon>Vertebrata</taxon>
        <taxon>Euteleostomi</taxon>
        <taxon>Mammalia</taxon>
        <taxon>Eutheria</taxon>
        <taxon>Laurasiatheria</taxon>
        <taxon>Chiroptera</taxon>
        <taxon>Yinpterochiroptera</taxon>
        <taxon>Pteropodoidea</taxon>
        <taxon>Pteropodidae</taxon>
        <taxon>Pteropodinae</taxon>
        <taxon>Pteropus</taxon>
    </lineage>
</organism>
<proteinExistence type="predicted"/>
<sequence>MSPTPNSWTVPVAWGCLEGQALTYPVVSARIAEMVEMLKAAVRLLWESGCMGSRSKLKALSSPSEGYHQALLQPEEGSRDSHLGSFLTFSPNPDLADSGRSALVFSILPKHSRCGAGSFFSSLPVALAPASLALCEENPSLWASVSQSVLID</sequence>
<reference evidence="2" key="1">
    <citation type="journal article" date="2013" name="Science">
        <title>Comparative analysis of bat genomes provides insight into the evolution of flight and immunity.</title>
        <authorList>
            <person name="Zhang G."/>
            <person name="Cowled C."/>
            <person name="Shi Z."/>
            <person name="Huang Z."/>
            <person name="Bishop-Lilly K.A."/>
            <person name="Fang X."/>
            <person name="Wynne J.W."/>
            <person name="Xiong Z."/>
            <person name="Baker M.L."/>
            <person name="Zhao W."/>
            <person name="Tachedjian M."/>
            <person name="Zhu Y."/>
            <person name="Zhou P."/>
            <person name="Jiang X."/>
            <person name="Ng J."/>
            <person name="Yang L."/>
            <person name="Wu L."/>
            <person name="Xiao J."/>
            <person name="Feng Y."/>
            <person name="Chen Y."/>
            <person name="Sun X."/>
            <person name="Zhang Y."/>
            <person name="Marsh G.A."/>
            <person name="Crameri G."/>
            <person name="Broder C.C."/>
            <person name="Frey K.G."/>
            <person name="Wang L.F."/>
            <person name="Wang J."/>
        </authorList>
    </citation>
    <scope>NUCLEOTIDE SEQUENCE [LARGE SCALE GENOMIC DNA]</scope>
</reference>
<gene>
    <name evidence="1" type="ORF">PAL_GLEAN10009972</name>
</gene>
<accession>L5KC89</accession>
<dbReference type="EMBL" id="KB030893">
    <property type="protein sequence ID" value="ELK08381.1"/>
    <property type="molecule type" value="Genomic_DNA"/>
</dbReference>
<protein>
    <submittedName>
        <fullName evidence="1">Uncharacterized protein</fullName>
    </submittedName>
</protein>
<dbReference type="Proteomes" id="UP000010552">
    <property type="component" value="Unassembled WGS sequence"/>
</dbReference>
<dbReference type="AlphaFoldDB" id="L5KC89"/>
<evidence type="ECO:0000313" key="1">
    <source>
        <dbReference type="EMBL" id="ELK08381.1"/>
    </source>
</evidence>